<dbReference type="Pfam" id="PF03747">
    <property type="entry name" value="ADP_ribosyl_GH"/>
    <property type="match status" value="1"/>
</dbReference>
<dbReference type="InterPro" id="IPR050792">
    <property type="entry name" value="ADP-ribosylglycohydrolase"/>
</dbReference>
<keyword evidence="3" id="KW-0460">Magnesium</keyword>
<dbReference type="EMBL" id="AZFJ01000061">
    <property type="protein sequence ID" value="KRL84512.1"/>
    <property type="molecule type" value="Genomic_DNA"/>
</dbReference>
<sequence length="313" mass="34758">MSDITENQIQHFFINAMVADAFGVPVEFRVRDTYHVDGMTGHGTYDQPVGSWSDDSSLTLVLAENLTHHGSPTTMMQRFVAYLQEGEYTPSGTTFDVGAGTSRAIMAFIKGTPAEQSGDRSEYANGNGALMRLAPLAFALVNEPSVDVRLHDEQAYTTTTHGHPRSVIASTIYVELLRALLRGHSLTDGLATAHRMMERCRFDRDEYNYFDRIWERDFAQTPVTMIRSIGYVVDTLEAAIWLNLNAESLDELIIKAANLGEDTDTIAQIATCLFSAAHPDATVPADWAKQLVHTDQMDTIIHDFAHHFATTVK</sequence>
<comment type="caution">
    <text evidence="4">The sequence shown here is derived from an EMBL/GenBank/DDBJ whole genome shotgun (WGS) entry which is preliminary data.</text>
</comment>
<comment type="similarity">
    <text evidence="1">Belongs to the ADP-ribosylglycohydrolase family.</text>
</comment>
<feature type="binding site" evidence="3">
    <location>
        <position position="55"/>
    </location>
    <ligand>
        <name>Mg(2+)</name>
        <dbReference type="ChEBI" id="CHEBI:18420"/>
        <label>1</label>
    </ligand>
</feature>
<feature type="binding site" evidence="3">
    <location>
        <position position="264"/>
    </location>
    <ligand>
        <name>Mg(2+)</name>
        <dbReference type="ChEBI" id="CHEBI:18420"/>
        <label>1</label>
    </ligand>
</feature>
<evidence type="ECO:0000313" key="5">
    <source>
        <dbReference type="Proteomes" id="UP000051922"/>
    </source>
</evidence>
<evidence type="ECO:0000256" key="2">
    <source>
        <dbReference type="ARBA" id="ARBA00022801"/>
    </source>
</evidence>
<evidence type="ECO:0000256" key="1">
    <source>
        <dbReference type="ARBA" id="ARBA00010702"/>
    </source>
</evidence>
<dbReference type="STRING" id="1423783.FC50_GL002124"/>
<proteinExistence type="inferred from homology"/>
<dbReference type="PANTHER" id="PTHR16222">
    <property type="entry name" value="ADP-RIBOSYLGLYCOHYDROLASE"/>
    <property type="match status" value="1"/>
</dbReference>
<dbReference type="Gene3D" id="1.10.4080.10">
    <property type="entry name" value="ADP-ribosylation/Crystallin J1"/>
    <property type="match status" value="1"/>
</dbReference>
<comment type="cofactor">
    <cofactor evidence="3">
        <name>Mg(2+)</name>
        <dbReference type="ChEBI" id="CHEBI:18420"/>
    </cofactor>
    <text evidence="3">Binds 2 magnesium ions per subunit.</text>
</comment>
<dbReference type="GO" id="GO:0016787">
    <property type="term" value="F:hydrolase activity"/>
    <property type="evidence" value="ECO:0007669"/>
    <property type="project" value="UniProtKB-KW"/>
</dbReference>
<feature type="binding site" evidence="3">
    <location>
        <position position="54"/>
    </location>
    <ligand>
        <name>Mg(2+)</name>
        <dbReference type="ChEBI" id="CHEBI:18420"/>
        <label>1</label>
    </ligand>
</feature>
<dbReference type="PATRIC" id="fig|1423783.4.peg.2178"/>
<feature type="binding site" evidence="3">
    <location>
        <position position="53"/>
    </location>
    <ligand>
        <name>Mg(2+)</name>
        <dbReference type="ChEBI" id="CHEBI:18420"/>
        <label>1</label>
    </ligand>
</feature>
<organism evidence="4 5">
    <name type="scientific">Lacticaseibacillus pantheris DSM 15945 = JCM 12539 = NBRC 106106</name>
    <dbReference type="NCBI Taxonomy" id="1423783"/>
    <lineage>
        <taxon>Bacteria</taxon>
        <taxon>Bacillati</taxon>
        <taxon>Bacillota</taxon>
        <taxon>Bacilli</taxon>
        <taxon>Lactobacillales</taxon>
        <taxon>Lactobacillaceae</taxon>
        <taxon>Lacticaseibacillus</taxon>
    </lineage>
</organism>
<evidence type="ECO:0000313" key="4">
    <source>
        <dbReference type="EMBL" id="KRL84512.1"/>
    </source>
</evidence>
<name>A0A0R1TT87_9LACO</name>
<protein>
    <submittedName>
        <fullName evidence="4">ADP-ribosylglycohydrolase</fullName>
    </submittedName>
</protein>
<feature type="binding site" evidence="3">
    <location>
        <position position="262"/>
    </location>
    <ligand>
        <name>Mg(2+)</name>
        <dbReference type="ChEBI" id="CHEBI:18420"/>
        <label>1</label>
    </ligand>
</feature>
<keyword evidence="3" id="KW-0479">Metal-binding</keyword>
<dbReference type="InterPro" id="IPR036705">
    <property type="entry name" value="Ribosyl_crysJ1_sf"/>
</dbReference>
<dbReference type="InterPro" id="IPR005502">
    <property type="entry name" value="Ribosyl_crysJ1"/>
</dbReference>
<evidence type="ECO:0000256" key="3">
    <source>
        <dbReference type="PIRSR" id="PIRSR605502-1"/>
    </source>
</evidence>
<dbReference type="Proteomes" id="UP000051922">
    <property type="component" value="Unassembled WGS sequence"/>
</dbReference>
<reference evidence="4 5" key="1">
    <citation type="journal article" date="2015" name="Genome Announc.">
        <title>Expanding the biotechnology potential of lactobacilli through comparative genomics of 213 strains and associated genera.</title>
        <authorList>
            <person name="Sun Z."/>
            <person name="Harris H.M."/>
            <person name="McCann A."/>
            <person name="Guo C."/>
            <person name="Argimon S."/>
            <person name="Zhang W."/>
            <person name="Yang X."/>
            <person name="Jeffery I.B."/>
            <person name="Cooney J.C."/>
            <person name="Kagawa T.F."/>
            <person name="Liu W."/>
            <person name="Song Y."/>
            <person name="Salvetti E."/>
            <person name="Wrobel A."/>
            <person name="Rasinkangas P."/>
            <person name="Parkhill J."/>
            <person name="Rea M.C."/>
            <person name="O'Sullivan O."/>
            <person name="Ritari J."/>
            <person name="Douillard F.P."/>
            <person name="Paul Ross R."/>
            <person name="Yang R."/>
            <person name="Briner A.E."/>
            <person name="Felis G.E."/>
            <person name="de Vos W.M."/>
            <person name="Barrangou R."/>
            <person name="Klaenhammer T.R."/>
            <person name="Caufield P.W."/>
            <person name="Cui Y."/>
            <person name="Zhang H."/>
            <person name="O'Toole P.W."/>
        </authorList>
    </citation>
    <scope>NUCLEOTIDE SEQUENCE [LARGE SCALE GENOMIC DNA]</scope>
    <source>
        <strain evidence="4 5">DSM 15945</strain>
    </source>
</reference>
<dbReference type="GO" id="GO:0046872">
    <property type="term" value="F:metal ion binding"/>
    <property type="evidence" value="ECO:0007669"/>
    <property type="project" value="UniProtKB-KW"/>
</dbReference>
<gene>
    <name evidence="4" type="ORF">FC50_GL002124</name>
</gene>
<keyword evidence="2 4" id="KW-0378">Hydrolase</keyword>
<dbReference type="AlphaFoldDB" id="A0A0R1TT87"/>
<keyword evidence="5" id="KW-1185">Reference proteome</keyword>
<dbReference type="PANTHER" id="PTHR16222:SF24">
    <property type="entry name" value="ADP-RIBOSYLHYDROLASE ARH3"/>
    <property type="match status" value="1"/>
</dbReference>
<accession>A0A0R1TT87</accession>
<dbReference type="OrthoDB" id="9798107at2"/>
<feature type="binding site" evidence="3">
    <location>
        <position position="265"/>
    </location>
    <ligand>
        <name>Mg(2+)</name>
        <dbReference type="ChEBI" id="CHEBI:18420"/>
        <label>1</label>
    </ligand>
</feature>
<dbReference type="SUPFAM" id="SSF101478">
    <property type="entry name" value="ADP-ribosylglycohydrolase"/>
    <property type="match status" value="1"/>
</dbReference>
<dbReference type="RefSeq" id="WP_056957146.1">
    <property type="nucleotide sequence ID" value="NZ_AZFJ01000061.1"/>
</dbReference>